<comment type="subcellular location">
    <subcellularLocation>
        <location evidence="1">Membrane</location>
        <topology evidence="1">Single-pass membrane protein</topology>
    </subcellularLocation>
</comment>
<dbReference type="GO" id="GO:0030246">
    <property type="term" value="F:carbohydrate binding"/>
    <property type="evidence" value="ECO:0007669"/>
    <property type="project" value="UniProtKB-KW"/>
</dbReference>
<proteinExistence type="predicted"/>
<dbReference type="CDD" id="cd03593">
    <property type="entry name" value="CLECT_NK_receptors_like"/>
    <property type="match status" value="1"/>
</dbReference>
<protein>
    <submittedName>
        <fullName evidence="7">Killer cell lectin-like receptor 7-like</fullName>
    </submittedName>
</protein>
<accession>A0A9B0X339</accession>
<dbReference type="RefSeq" id="XP_006877426.1">
    <property type="nucleotide sequence ID" value="XM_006877364.1"/>
</dbReference>
<dbReference type="Pfam" id="PF00059">
    <property type="entry name" value="Lectin_C"/>
    <property type="match status" value="1"/>
</dbReference>
<dbReference type="Proteomes" id="UP000504623">
    <property type="component" value="Unplaced"/>
</dbReference>
<organism evidence="6 7">
    <name type="scientific">Chrysochloris asiatica</name>
    <name type="common">Cape golden mole</name>
    <dbReference type="NCBI Taxonomy" id="185453"/>
    <lineage>
        <taxon>Eukaryota</taxon>
        <taxon>Metazoa</taxon>
        <taxon>Chordata</taxon>
        <taxon>Craniata</taxon>
        <taxon>Vertebrata</taxon>
        <taxon>Euteleostomi</taxon>
        <taxon>Mammalia</taxon>
        <taxon>Eutheria</taxon>
        <taxon>Afrotheria</taxon>
        <taxon>Chrysochloridae</taxon>
        <taxon>Chrysochlorinae</taxon>
        <taxon>Chrysochloris</taxon>
    </lineage>
</organism>
<name>A0A9B0X339_CHRAS</name>
<gene>
    <name evidence="7" type="primary">LOC102830208</name>
</gene>
<evidence type="ECO:0000256" key="4">
    <source>
        <dbReference type="SAM" id="Phobius"/>
    </source>
</evidence>
<feature type="transmembrane region" description="Helical" evidence="4">
    <location>
        <begin position="55"/>
        <end position="76"/>
    </location>
</feature>
<dbReference type="GO" id="GO:0016020">
    <property type="term" value="C:membrane"/>
    <property type="evidence" value="ECO:0007669"/>
    <property type="project" value="UniProtKB-SubCell"/>
</dbReference>
<dbReference type="InterPro" id="IPR033992">
    <property type="entry name" value="NKR-like_CTLD"/>
</dbReference>
<reference evidence="7" key="1">
    <citation type="submission" date="2025-08" db="UniProtKB">
        <authorList>
            <consortium name="RefSeq"/>
        </authorList>
    </citation>
    <scope>IDENTIFICATION</scope>
    <source>
        <tissue evidence="7">Spleen</tissue>
    </source>
</reference>
<keyword evidence="4" id="KW-0472">Membrane</keyword>
<dbReference type="PANTHER" id="PTHR46329:SF1">
    <property type="entry name" value="KILLER CELL LECTIN-LIKE RECEPTOR 2"/>
    <property type="match status" value="1"/>
</dbReference>
<dbReference type="GeneID" id="102830208"/>
<keyword evidence="4" id="KW-1133">Transmembrane helix</keyword>
<evidence type="ECO:0000259" key="5">
    <source>
        <dbReference type="PROSITE" id="PS50041"/>
    </source>
</evidence>
<dbReference type="AlphaFoldDB" id="A0A9B0X339"/>
<dbReference type="InterPro" id="IPR016186">
    <property type="entry name" value="C-type_lectin-like/link_sf"/>
</dbReference>
<dbReference type="SMART" id="SM00034">
    <property type="entry name" value="CLECT"/>
    <property type="match status" value="1"/>
</dbReference>
<feature type="domain" description="C-type lectin" evidence="5">
    <location>
        <begin position="90"/>
        <end position="200"/>
    </location>
</feature>
<keyword evidence="2" id="KW-0430">Lectin</keyword>
<dbReference type="InterPro" id="IPR016187">
    <property type="entry name" value="CTDL_fold"/>
</dbReference>
<keyword evidence="4" id="KW-0812">Transmembrane</keyword>
<dbReference type="SUPFAM" id="SSF56436">
    <property type="entry name" value="C-type lectin-like"/>
    <property type="match status" value="1"/>
</dbReference>
<dbReference type="OrthoDB" id="2142683at2759"/>
<dbReference type="Gene3D" id="3.10.100.10">
    <property type="entry name" value="Mannose-Binding Protein A, subunit A"/>
    <property type="match status" value="1"/>
</dbReference>
<evidence type="ECO:0000313" key="7">
    <source>
        <dbReference type="RefSeq" id="XP_006877426.1"/>
    </source>
</evidence>
<evidence type="ECO:0000256" key="1">
    <source>
        <dbReference type="ARBA" id="ARBA00004167"/>
    </source>
</evidence>
<feature type="compositionally biased region" description="Polar residues" evidence="3">
    <location>
        <begin position="20"/>
        <end position="35"/>
    </location>
</feature>
<dbReference type="PROSITE" id="PS50041">
    <property type="entry name" value="C_TYPE_LECTIN_2"/>
    <property type="match status" value="1"/>
</dbReference>
<dbReference type="InterPro" id="IPR052013">
    <property type="entry name" value="Mouse_KLRs"/>
</dbReference>
<evidence type="ECO:0000313" key="6">
    <source>
        <dbReference type="Proteomes" id="UP000504623"/>
    </source>
</evidence>
<evidence type="ECO:0000256" key="2">
    <source>
        <dbReference type="ARBA" id="ARBA00022734"/>
    </source>
</evidence>
<dbReference type="InterPro" id="IPR001304">
    <property type="entry name" value="C-type_lectin-like"/>
</dbReference>
<feature type="region of interest" description="Disordered" evidence="3">
    <location>
        <begin position="20"/>
        <end position="47"/>
    </location>
</feature>
<evidence type="ECO:0000256" key="3">
    <source>
        <dbReference type="SAM" id="MobiDB-lite"/>
    </source>
</evidence>
<dbReference type="PANTHER" id="PTHR46329">
    <property type="entry name" value="KILLER CELL LECTIN-LIKE RECEPTOR 2"/>
    <property type="match status" value="1"/>
</dbReference>
<keyword evidence="6" id="KW-1185">Reference proteome</keyword>
<sequence length="209" mass="23707">MSGRLGQLSVDMSDQEVTYSALRSHQSPSESQTRLRTGGTKRPEEPVDKECSVPWRLIAVTLGILCLLLLLTVAALGTTSKFDEEKWSCCGVTCYYFTTESETWNRCVQTCQRSKSSLLKINDEDELVFIQSQAYKNIYWIGLSYNVIIKEWKWINRDTSPGLNLKITNLHSEIGERCAFLTSTRLTNTECSKVYNCICEKTVNFLGST</sequence>